<gene>
    <name evidence="3" type="ORF">HYN49_12495</name>
</gene>
<organism evidence="3 4">
    <name type="scientific">Flavobacterium pallidum</name>
    <dbReference type="NCBI Taxonomy" id="2172098"/>
    <lineage>
        <taxon>Bacteria</taxon>
        <taxon>Pseudomonadati</taxon>
        <taxon>Bacteroidota</taxon>
        <taxon>Flavobacteriia</taxon>
        <taxon>Flavobacteriales</taxon>
        <taxon>Flavobacteriaceae</taxon>
        <taxon>Flavobacterium</taxon>
    </lineage>
</organism>
<accession>A0A2S1SJP2</accession>
<protein>
    <recommendedName>
        <fullName evidence="5">EF-hand domain-containing protein</fullName>
    </recommendedName>
</protein>
<feature type="compositionally biased region" description="Polar residues" evidence="1">
    <location>
        <begin position="271"/>
        <end position="315"/>
    </location>
</feature>
<evidence type="ECO:0008006" key="5">
    <source>
        <dbReference type="Google" id="ProtNLM"/>
    </source>
</evidence>
<feature type="chain" id="PRO_5015391203" description="EF-hand domain-containing protein" evidence="2">
    <location>
        <begin position="21"/>
        <end position="393"/>
    </location>
</feature>
<evidence type="ECO:0000313" key="4">
    <source>
        <dbReference type="Proteomes" id="UP000244937"/>
    </source>
</evidence>
<reference evidence="3 4" key="1">
    <citation type="submission" date="2018-05" db="EMBL/GenBank/DDBJ databases">
        <title>Genome sequencing of Flavobacterium sp. HYN0049.</title>
        <authorList>
            <person name="Yi H."/>
            <person name="Baek C."/>
        </authorList>
    </citation>
    <scope>NUCLEOTIDE SEQUENCE [LARGE SCALE GENOMIC DNA]</scope>
    <source>
        <strain evidence="3 4">HYN0049</strain>
    </source>
</reference>
<dbReference type="KEGG" id="fpal:HYN49_12495"/>
<evidence type="ECO:0000256" key="1">
    <source>
        <dbReference type="SAM" id="MobiDB-lite"/>
    </source>
</evidence>
<feature type="region of interest" description="Disordered" evidence="1">
    <location>
        <begin position="244"/>
        <end position="330"/>
    </location>
</feature>
<feature type="compositionally biased region" description="Low complexity" evidence="1">
    <location>
        <begin position="257"/>
        <end position="270"/>
    </location>
</feature>
<keyword evidence="4" id="KW-1185">Reference proteome</keyword>
<dbReference type="EMBL" id="CP029187">
    <property type="protein sequence ID" value="AWI26650.1"/>
    <property type="molecule type" value="Genomic_DNA"/>
</dbReference>
<feature type="compositionally biased region" description="Basic and acidic residues" evidence="1">
    <location>
        <begin position="244"/>
        <end position="255"/>
    </location>
</feature>
<feature type="compositionally biased region" description="Low complexity" evidence="1">
    <location>
        <begin position="377"/>
        <end position="393"/>
    </location>
</feature>
<name>A0A2S1SJP2_9FLAO</name>
<feature type="region of interest" description="Disordered" evidence="1">
    <location>
        <begin position="345"/>
        <end position="393"/>
    </location>
</feature>
<proteinExistence type="predicted"/>
<dbReference type="AlphaFoldDB" id="A0A2S1SJP2"/>
<dbReference type="Proteomes" id="UP000244937">
    <property type="component" value="Chromosome"/>
</dbReference>
<evidence type="ECO:0000313" key="3">
    <source>
        <dbReference type="EMBL" id="AWI26650.1"/>
    </source>
</evidence>
<keyword evidence="2" id="KW-0732">Signal</keyword>
<sequence>MKTKALFLMIVALTVNLTRAQDVTTVNAKNSDISDNLDLRAVASIFGESANLEDFEKRLNDPKAQISNLDLNNDGKVDYLRVIESTESGTHLIVIQSILAKDVFQDIATLEVERDHNNEVQVQVVGDAYMYGPNYIYEPVYVTRPVIYNVFWTDYYRPYYSQWYWDYYPGYYYTWAPYPIYRYRRHVDVCINTHNHYNYVNVRRSQRAVALYNGRRSNGYEVAHPNRSFSQRNNNVANRYELDQRREASASDRIKAGTRANNTGTRNNTAVRSNGTTPVRTVTPGSRSETSVRVNTPVRGQSSTAQTPVRNTRSEATVAPSRTPVQETRQNVVTRTETNIRTVAPARTIQAEPRQTAPVRTETKVRTSEPARTVTPSRSQNNNSGGQRSNRRG</sequence>
<evidence type="ECO:0000256" key="2">
    <source>
        <dbReference type="SAM" id="SignalP"/>
    </source>
</evidence>
<dbReference type="RefSeq" id="WP_108904427.1">
    <property type="nucleotide sequence ID" value="NZ_CP029187.1"/>
</dbReference>
<dbReference type="OrthoDB" id="939585at2"/>
<feature type="signal peptide" evidence="2">
    <location>
        <begin position="1"/>
        <end position="20"/>
    </location>
</feature>